<keyword evidence="2" id="KW-1185">Reference proteome</keyword>
<gene>
    <name evidence="1" type="ORF">GSUB_15150</name>
</gene>
<proteinExistence type="predicted"/>
<dbReference type="KEGG" id="gsb:GSUB_15150"/>
<organism evidence="1 2">
    <name type="scientific">Geoalkalibacter subterraneus</name>
    <dbReference type="NCBI Taxonomy" id="483547"/>
    <lineage>
        <taxon>Bacteria</taxon>
        <taxon>Pseudomonadati</taxon>
        <taxon>Thermodesulfobacteriota</taxon>
        <taxon>Desulfuromonadia</taxon>
        <taxon>Desulfuromonadales</taxon>
        <taxon>Geoalkalibacteraceae</taxon>
        <taxon>Geoalkalibacter</taxon>
    </lineage>
</organism>
<dbReference type="RefSeq" id="WP_040201555.1">
    <property type="nucleotide sequence ID" value="NZ_CP010311.1"/>
</dbReference>
<dbReference type="OrthoDB" id="7170026at2"/>
<dbReference type="HOGENOM" id="CLU_541591_0_0_7"/>
<accession>A0A0B5FJS9</accession>
<dbReference type="AlphaFoldDB" id="A0A0B5FJS9"/>
<evidence type="ECO:0000313" key="2">
    <source>
        <dbReference type="Proteomes" id="UP000035036"/>
    </source>
</evidence>
<sequence length="504" mass="57166">MSLHCMSPSSDLLWRSGRLLNEYHLESRQLAPPVVVNVREDRSTAADPNARDLLSEDEIRYFRQNGNNATLFVHGFSVPYGTFARNVEIRDWHHDILRDQTKPVRLAYGETCATTYRDQKLLDGQYRRWHERHPDLYADIDLKRLNGGGAHSWFLHMEDNLNRATGQFDRSDYQKYTRMIHLAWSGDVFDLDYMAAETNANQAGFALAGLIDQLVGEGIAVNVIAHSLGNRVLLVAMNLLGQMPGRRECIAHAFMWQPAVPDTALSNDPGGDTSVLRNWNFIHAHRAARKIVVLYSDQDNILGPYRDDGSLHQNRSADQGIEAASGLVGGIYRVATQAGVPVTQMMFAPWCVPAHYLHNLTVDNLPKIEQALHEQIAQDTNGLFTDHLVPKRHEYLLPALGPLLYLRRITREIADDAMKTFRALAHVDYEIKLPRPAMGYGGPEMDKDLFVRDMRDKGKLIPVNQSRWLFDHSGMKVPSELLLEKVYKDRIMTLLLDSTGFGVY</sequence>
<evidence type="ECO:0008006" key="3">
    <source>
        <dbReference type="Google" id="ProtNLM"/>
    </source>
</evidence>
<evidence type="ECO:0000313" key="1">
    <source>
        <dbReference type="EMBL" id="AJF07618.1"/>
    </source>
</evidence>
<reference evidence="1 2" key="1">
    <citation type="journal article" date="2015" name="Genome Announc.">
        <title>Genomes of Geoalkalibacter ferrihydriticus Z-0531T and Geoalkalibacter subterraneus Red1T, Two Haloalkaliphilic Metal-Reducing Deltaproteobacteria.</title>
        <authorList>
            <person name="Badalamenti J.P."/>
            <person name="Krajmalnik-Brown R."/>
            <person name="Torres C.I."/>
            <person name="Bond D.R."/>
        </authorList>
    </citation>
    <scope>NUCLEOTIDE SEQUENCE [LARGE SCALE GENOMIC DNA]</scope>
    <source>
        <strain evidence="1 2">Red1</strain>
    </source>
</reference>
<dbReference type="Proteomes" id="UP000035036">
    <property type="component" value="Chromosome"/>
</dbReference>
<protein>
    <recommendedName>
        <fullName evidence="3">Alpha/beta hydrolase</fullName>
    </recommendedName>
</protein>
<dbReference type="Pfam" id="PF05990">
    <property type="entry name" value="DUF900"/>
    <property type="match status" value="1"/>
</dbReference>
<name>A0A0B5FJS9_9BACT</name>
<dbReference type="EMBL" id="CP010311">
    <property type="protein sequence ID" value="AJF07618.1"/>
    <property type="molecule type" value="Genomic_DNA"/>
</dbReference>
<dbReference type="InterPro" id="IPR010297">
    <property type="entry name" value="DUF900_hydrolase"/>
</dbReference>